<protein>
    <recommendedName>
        <fullName evidence="4">Secreted protein</fullName>
    </recommendedName>
</protein>
<reference evidence="3" key="1">
    <citation type="submission" date="2018-01" db="EMBL/GenBank/DDBJ databases">
        <title>An insight into the sialome of Amazonian anophelines.</title>
        <authorList>
            <person name="Ribeiro J.M."/>
            <person name="Scarpassa V."/>
            <person name="Calvo E."/>
        </authorList>
    </citation>
    <scope>NUCLEOTIDE SEQUENCE</scope>
</reference>
<dbReference type="PROSITE" id="PS51257">
    <property type="entry name" value="PROKAR_LIPOPROTEIN"/>
    <property type="match status" value="1"/>
</dbReference>
<name>A0A2M4DIH9_ANODA</name>
<keyword evidence="1" id="KW-0472">Membrane</keyword>
<keyword evidence="1" id="KW-0812">Transmembrane</keyword>
<proteinExistence type="predicted"/>
<evidence type="ECO:0000313" key="3">
    <source>
        <dbReference type="EMBL" id="MBW77366.1"/>
    </source>
</evidence>
<keyword evidence="2" id="KW-0732">Signal</keyword>
<feature type="signal peptide" evidence="2">
    <location>
        <begin position="1"/>
        <end position="17"/>
    </location>
</feature>
<sequence>MRFCFLLFLCFVTILSSCPVYFACFCSLAQCAFSPPIFLSVFLVPLVRVVGSVLLFHVKIHDLLCL</sequence>
<accession>A0A2M4DIH9</accession>
<evidence type="ECO:0008006" key="4">
    <source>
        <dbReference type="Google" id="ProtNLM"/>
    </source>
</evidence>
<dbReference type="EMBL" id="GGFL01013188">
    <property type="protein sequence ID" value="MBW77366.1"/>
    <property type="molecule type" value="Transcribed_RNA"/>
</dbReference>
<keyword evidence="1" id="KW-1133">Transmembrane helix</keyword>
<organism evidence="3">
    <name type="scientific">Anopheles darlingi</name>
    <name type="common">Mosquito</name>
    <dbReference type="NCBI Taxonomy" id="43151"/>
    <lineage>
        <taxon>Eukaryota</taxon>
        <taxon>Metazoa</taxon>
        <taxon>Ecdysozoa</taxon>
        <taxon>Arthropoda</taxon>
        <taxon>Hexapoda</taxon>
        <taxon>Insecta</taxon>
        <taxon>Pterygota</taxon>
        <taxon>Neoptera</taxon>
        <taxon>Endopterygota</taxon>
        <taxon>Diptera</taxon>
        <taxon>Nematocera</taxon>
        <taxon>Culicoidea</taxon>
        <taxon>Culicidae</taxon>
        <taxon>Anophelinae</taxon>
        <taxon>Anopheles</taxon>
    </lineage>
</organism>
<evidence type="ECO:0000256" key="1">
    <source>
        <dbReference type="SAM" id="Phobius"/>
    </source>
</evidence>
<dbReference type="AlphaFoldDB" id="A0A2M4DIH9"/>
<feature type="chain" id="PRO_5014623781" description="Secreted protein" evidence="2">
    <location>
        <begin position="18"/>
        <end position="66"/>
    </location>
</feature>
<feature type="transmembrane region" description="Helical" evidence="1">
    <location>
        <begin position="38"/>
        <end position="58"/>
    </location>
</feature>
<evidence type="ECO:0000256" key="2">
    <source>
        <dbReference type="SAM" id="SignalP"/>
    </source>
</evidence>